<accession>A0A8H6G1E1</accession>
<dbReference type="RefSeq" id="XP_037168033.1">
    <property type="nucleotide sequence ID" value="XM_037305168.1"/>
</dbReference>
<name>A0A8H6G1E1_9LECA</name>
<sequence length="258" mass="29234">MTLLGGDNALEDDLQRPGMSTNGKRMAVPIYREFVRTGDIEEYNAPGPSSALRPAIKTTDDHKERIVSSRNLAATCKQIRDEMAHYRSFTASQSYRNSQIISTVFNSLDVMTAYIKTRSPHSLRQPHYIQVKYSGKATAESWKVAQTINIQTLNIVLGPDSRSLIQTNDKSTFMDLQGAQSLFRLRGIPKATMTLQLSSNGCRIFKKSFTDLEVFKRRLNDLSRPFSQSQISMCQRAHYPIGSRMMTRSRCKRLGIEI</sequence>
<dbReference type="GeneID" id="59284909"/>
<keyword evidence="3" id="KW-1185">Reference proteome</keyword>
<feature type="region of interest" description="Disordered" evidence="1">
    <location>
        <begin position="1"/>
        <end position="22"/>
    </location>
</feature>
<reference evidence="2 3" key="1">
    <citation type="journal article" date="2020" name="Genomics">
        <title>Complete, high-quality genomes from long-read metagenomic sequencing of two wolf lichen thalli reveals enigmatic genome architecture.</title>
        <authorList>
            <person name="McKenzie S.K."/>
            <person name="Walston R.F."/>
            <person name="Allen J.L."/>
        </authorList>
    </citation>
    <scope>NUCLEOTIDE SEQUENCE [LARGE SCALE GENOMIC DNA]</scope>
    <source>
        <strain evidence="2">WasteWater2</strain>
    </source>
</reference>
<dbReference type="AlphaFoldDB" id="A0A8H6G1E1"/>
<evidence type="ECO:0000313" key="3">
    <source>
        <dbReference type="Proteomes" id="UP000578531"/>
    </source>
</evidence>
<dbReference type="Proteomes" id="UP000578531">
    <property type="component" value="Unassembled WGS sequence"/>
</dbReference>
<comment type="caution">
    <text evidence="2">The sequence shown here is derived from an EMBL/GenBank/DDBJ whole genome shotgun (WGS) entry which is preliminary data.</text>
</comment>
<evidence type="ECO:0000313" key="2">
    <source>
        <dbReference type="EMBL" id="KAF6238734.1"/>
    </source>
</evidence>
<dbReference type="EMBL" id="JACCJC010000008">
    <property type="protein sequence ID" value="KAF6238734.1"/>
    <property type="molecule type" value="Genomic_DNA"/>
</dbReference>
<evidence type="ECO:0000256" key="1">
    <source>
        <dbReference type="SAM" id="MobiDB-lite"/>
    </source>
</evidence>
<proteinExistence type="predicted"/>
<protein>
    <submittedName>
        <fullName evidence="2">Uncharacterized protein</fullName>
    </submittedName>
</protein>
<gene>
    <name evidence="2" type="ORF">HO173_003240</name>
</gene>
<organism evidence="2 3">
    <name type="scientific">Letharia columbiana</name>
    <dbReference type="NCBI Taxonomy" id="112416"/>
    <lineage>
        <taxon>Eukaryota</taxon>
        <taxon>Fungi</taxon>
        <taxon>Dikarya</taxon>
        <taxon>Ascomycota</taxon>
        <taxon>Pezizomycotina</taxon>
        <taxon>Lecanoromycetes</taxon>
        <taxon>OSLEUM clade</taxon>
        <taxon>Lecanoromycetidae</taxon>
        <taxon>Lecanorales</taxon>
        <taxon>Lecanorineae</taxon>
        <taxon>Parmeliaceae</taxon>
        <taxon>Letharia</taxon>
    </lineage>
</organism>